<reference evidence="2" key="1">
    <citation type="submission" date="2021-10" db="EMBL/GenBank/DDBJ databases">
        <title>Melipona bicolor Genome sequencing and assembly.</title>
        <authorList>
            <person name="Araujo N.S."/>
            <person name="Arias M.C."/>
        </authorList>
    </citation>
    <scope>NUCLEOTIDE SEQUENCE</scope>
    <source>
        <strain evidence="2">USP_2M_L1-L4_2017</strain>
        <tissue evidence="2">Whole body</tissue>
    </source>
</reference>
<evidence type="ECO:0000256" key="1">
    <source>
        <dbReference type="SAM" id="MobiDB-lite"/>
    </source>
</evidence>
<name>A0AA40KJ98_9HYME</name>
<protein>
    <submittedName>
        <fullName evidence="2">Uncharacterized protein</fullName>
    </submittedName>
</protein>
<gene>
    <name evidence="2" type="ORF">K0M31_009684</name>
</gene>
<sequence length="173" mass="19516">MQAEREEILSRERGGWQAPVRDAAGLLAMQKCTAAALPVLSLKRALDRLSGRGHGTMNRPVEEGTEVVREMVAESVAAMVMAMDDTRLGGTRWWKRRCRHGSRETGSNWHKPATGRVDNDAPCERESESERERDREREPERRQINSERYTIHASPRSRFGSPFLSGQPLSAFG</sequence>
<accession>A0AA40KJ98</accession>
<organism evidence="2 3">
    <name type="scientific">Melipona bicolor</name>
    <dbReference type="NCBI Taxonomy" id="60889"/>
    <lineage>
        <taxon>Eukaryota</taxon>
        <taxon>Metazoa</taxon>
        <taxon>Ecdysozoa</taxon>
        <taxon>Arthropoda</taxon>
        <taxon>Hexapoda</taxon>
        <taxon>Insecta</taxon>
        <taxon>Pterygota</taxon>
        <taxon>Neoptera</taxon>
        <taxon>Endopterygota</taxon>
        <taxon>Hymenoptera</taxon>
        <taxon>Apocrita</taxon>
        <taxon>Aculeata</taxon>
        <taxon>Apoidea</taxon>
        <taxon>Anthophila</taxon>
        <taxon>Apidae</taxon>
        <taxon>Melipona</taxon>
    </lineage>
</organism>
<evidence type="ECO:0000313" key="2">
    <source>
        <dbReference type="EMBL" id="KAK1122465.1"/>
    </source>
</evidence>
<keyword evidence="3" id="KW-1185">Reference proteome</keyword>
<evidence type="ECO:0000313" key="3">
    <source>
        <dbReference type="Proteomes" id="UP001177670"/>
    </source>
</evidence>
<dbReference type="AlphaFoldDB" id="A0AA40KJ98"/>
<proteinExistence type="predicted"/>
<feature type="region of interest" description="Disordered" evidence="1">
    <location>
        <begin position="99"/>
        <end position="173"/>
    </location>
</feature>
<dbReference type="Proteomes" id="UP001177670">
    <property type="component" value="Unassembled WGS sequence"/>
</dbReference>
<dbReference type="EMBL" id="JAHYIQ010000023">
    <property type="protein sequence ID" value="KAK1122465.1"/>
    <property type="molecule type" value="Genomic_DNA"/>
</dbReference>
<comment type="caution">
    <text evidence="2">The sequence shown here is derived from an EMBL/GenBank/DDBJ whole genome shotgun (WGS) entry which is preliminary data.</text>
</comment>
<feature type="compositionally biased region" description="Basic and acidic residues" evidence="1">
    <location>
        <begin position="117"/>
        <end position="145"/>
    </location>
</feature>